<dbReference type="PANTHER" id="PTHR35936">
    <property type="entry name" value="MEMBRANE-BOUND LYTIC MUREIN TRANSGLYCOSYLASE F"/>
    <property type="match status" value="1"/>
</dbReference>
<feature type="signal peptide" evidence="2">
    <location>
        <begin position="1"/>
        <end position="19"/>
    </location>
</feature>
<organism evidence="4 5">
    <name type="scientific">Solibacillus palustris</name>
    <dbReference type="NCBI Taxonomy" id="2908203"/>
    <lineage>
        <taxon>Bacteria</taxon>
        <taxon>Bacillati</taxon>
        <taxon>Bacillota</taxon>
        <taxon>Bacilli</taxon>
        <taxon>Bacillales</taxon>
        <taxon>Caryophanaceae</taxon>
        <taxon>Solibacillus</taxon>
    </lineage>
</organism>
<name>A0ABS9UFC3_9BACL</name>
<dbReference type="PROSITE" id="PS51257">
    <property type="entry name" value="PROKAR_LIPOPROTEIN"/>
    <property type="match status" value="1"/>
</dbReference>
<evidence type="ECO:0000256" key="2">
    <source>
        <dbReference type="SAM" id="SignalP"/>
    </source>
</evidence>
<dbReference type="RefSeq" id="WP_241369696.1">
    <property type="nucleotide sequence ID" value="NZ_JAKZFC010000004.1"/>
</dbReference>
<reference evidence="4 5" key="1">
    <citation type="submission" date="2022-03" db="EMBL/GenBank/DDBJ databases">
        <authorList>
            <person name="Jo J.-H."/>
            <person name="Im W.-T."/>
        </authorList>
    </citation>
    <scope>NUCLEOTIDE SEQUENCE [LARGE SCALE GENOMIC DNA]</scope>
    <source>
        <strain evidence="4 5">MA9</strain>
    </source>
</reference>
<dbReference type="PANTHER" id="PTHR35936:SF17">
    <property type="entry name" value="ARGININE-BINDING EXTRACELLULAR PROTEIN ARTP"/>
    <property type="match status" value="1"/>
</dbReference>
<dbReference type="InterPro" id="IPR001638">
    <property type="entry name" value="Solute-binding_3/MltF_N"/>
</dbReference>
<protein>
    <submittedName>
        <fullName evidence="4">Transporter substrate-binding domain-containing protein</fullName>
    </submittedName>
</protein>
<dbReference type="Proteomes" id="UP001316087">
    <property type="component" value="Unassembled WGS sequence"/>
</dbReference>
<accession>A0ABS9UFC3</accession>
<comment type="caution">
    <text evidence="4">The sequence shown here is derived from an EMBL/GenBank/DDBJ whole genome shotgun (WGS) entry which is preliminary data.</text>
</comment>
<feature type="domain" description="Solute-binding protein family 3/N-terminal" evidence="3">
    <location>
        <begin position="35"/>
        <end position="272"/>
    </location>
</feature>
<dbReference type="Gene3D" id="3.40.190.10">
    <property type="entry name" value="Periplasmic binding protein-like II"/>
    <property type="match status" value="2"/>
</dbReference>
<gene>
    <name evidence="4" type="ORF">LZ480_12080</name>
</gene>
<dbReference type="EMBL" id="JAKZFC010000004">
    <property type="protein sequence ID" value="MCH7322630.1"/>
    <property type="molecule type" value="Genomic_DNA"/>
</dbReference>
<proteinExistence type="predicted"/>
<keyword evidence="1 2" id="KW-0732">Signal</keyword>
<evidence type="ECO:0000256" key="1">
    <source>
        <dbReference type="ARBA" id="ARBA00022729"/>
    </source>
</evidence>
<dbReference type="SMART" id="SM00062">
    <property type="entry name" value="PBPb"/>
    <property type="match status" value="1"/>
</dbReference>
<keyword evidence="5" id="KW-1185">Reference proteome</keyword>
<evidence type="ECO:0000313" key="5">
    <source>
        <dbReference type="Proteomes" id="UP001316087"/>
    </source>
</evidence>
<evidence type="ECO:0000313" key="4">
    <source>
        <dbReference type="EMBL" id="MCH7322630.1"/>
    </source>
</evidence>
<dbReference type="Pfam" id="PF00497">
    <property type="entry name" value="SBP_bac_3"/>
    <property type="match status" value="1"/>
</dbReference>
<feature type="chain" id="PRO_5046584365" evidence="2">
    <location>
        <begin position="20"/>
        <end position="276"/>
    </location>
</feature>
<sequence length="276" mass="29638">MKKKLLIFLTAMMTMLVLAACGSGDEKTGESGKKVLKVGMEAAYAPFNWSQKDDSNGGVAIKDSKEYAAGYDVEFAKKIAEGLDMELQIVKTDWDGLIPSLQSGAIDVVIAGMSPTAERKDTIDFSENYYTSDYVIVVKADGPYANATSLADFSGAKITGQQATTHYDVIDQIPGVKKQVAGTDFGAMRVQLQSGAIDAYVSERPEGISAEMALKNIKYIVPEPNFEADPSATAVAVGLKKGSDLTEQINKVLAEISEEERQKIMEDAIANQPAAE</sequence>
<dbReference type="SUPFAM" id="SSF53850">
    <property type="entry name" value="Periplasmic binding protein-like II"/>
    <property type="match status" value="1"/>
</dbReference>
<evidence type="ECO:0000259" key="3">
    <source>
        <dbReference type="SMART" id="SM00062"/>
    </source>
</evidence>